<dbReference type="InterPro" id="IPR039353">
    <property type="entry name" value="TF_Adf1"/>
</dbReference>
<reference evidence="4" key="1">
    <citation type="submission" date="2023-01" db="EMBL/GenBank/DDBJ databases">
        <title>Key to firefly adult light organ development and bioluminescence: homeobox transcription factors regulate luciferase expression and transportation to peroxisome.</title>
        <authorList>
            <person name="Fu X."/>
        </authorList>
    </citation>
    <scope>NUCLEOTIDE SEQUENCE [LARGE SCALE GENOMIC DNA]</scope>
</reference>
<evidence type="ECO:0000313" key="4">
    <source>
        <dbReference type="Proteomes" id="UP001353858"/>
    </source>
</evidence>
<dbReference type="AlphaFoldDB" id="A0AAN7S8F9"/>
<proteinExistence type="predicted"/>
<name>A0AAN7S8F9_9COLE</name>
<dbReference type="PROSITE" id="PS51029">
    <property type="entry name" value="MADF"/>
    <property type="match status" value="1"/>
</dbReference>
<accession>A0AAN7S8F9</accession>
<comment type="caution">
    <text evidence="3">The sequence shown here is derived from an EMBL/GenBank/DDBJ whole genome shotgun (WGS) entry which is preliminary data.</text>
</comment>
<dbReference type="EMBL" id="JARPUR010000004">
    <property type="protein sequence ID" value="KAK4877636.1"/>
    <property type="molecule type" value="Genomic_DNA"/>
</dbReference>
<dbReference type="PANTHER" id="PTHR12243:SF60">
    <property type="entry name" value="SI:CH211-15D5.12-RELATED"/>
    <property type="match status" value="1"/>
</dbReference>
<dbReference type="Pfam" id="PF10545">
    <property type="entry name" value="MADF_DNA_bdg"/>
    <property type="match status" value="1"/>
</dbReference>
<dbReference type="InterPro" id="IPR006578">
    <property type="entry name" value="MADF-dom"/>
</dbReference>
<keyword evidence="4" id="KW-1185">Reference proteome</keyword>
<dbReference type="PANTHER" id="PTHR12243">
    <property type="entry name" value="MADF DOMAIN TRANSCRIPTION FACTOR"/>
    <property type="match status" value="1"/>
</dbReference>
<dbReference type="GO" id="GO:0006357">
    <property type="term" value="P:regulation of transcription by RNA polymerase II"/>
    <property type="evidence" value="ECO:0007669"/>
    <property type="project" value="TreeGrafter"/>
</dbReference>
<dbReference type="GO" id="GO:0005667">
    <property type="term" value="C:transcription regulator complex"/>
    <property type="evidence" value="ECO:0007669"/>
    <property type="project" value="TreeGrafter"/>
</dbReference>
<dbReference type="GO" id="GO:0005634">
    <property type="term" value="C:nucleus"/>
    <property type="evidence" value="ECO:0007669"/>
    <property type="project" value="TreeGrafter"/>
</dbReference>
<sequence length="280" mass="32764">MDKSIQKLYKEKHPELADIQEDSQAQKRGKSRKIYKVVYNGSDLDIWIKLTRLRDETKEDEWIALHHIRSMSVERFRTRVCSCHFREGKTGNGTEIYTHNVEKLFEVHHLTPETKKKRHAEQFDIENLPSTCTQKWRAQAMALSVALFIIDEKCKRRWLYLREKYVKERNGKSRGSEAVKQWDLFNSLRWLDMHIRKRKIKSNCSKEMQETTSQGSQSQDTIEICQEDFSISDKAEEEPIGSRSPVLLNEILASSPSSSRPSTPSTSQSKKKKKSESSRQ</sequence>
<protein>
    <recommendedName>
        <fullName evidence="2">MADF domain-containing protein</fullName>
    </recommendedName>
</protein>
<evidence type="ECO:0000259" key="2">
    <source>
        <dbReference type="PROSITE" id="PS51029"/>
    </source>
</evidence>
<feature type="region of interest" description="Disordered" evidence="1">
    <location>
        <begin position="232"/>
        <end position="280"/>
    </location>
</feature>
<gene>
    <name evidence="3" type="ORF">RN001_010142</name>
</gene>
<feature type="compositionally biased region" description="Low complexity" evidence="1">
    <location>
        <begin position="254"/>
        <end position="268"/>
    </location>
</feature>
<evidence type="ECO:0000256" key="1">
    <source>
        <dbReference type="SAM" id="MobiDB-lite"/>
    </source>
</evidence>
<organism evidence="3 4">
    <name type="scientific">Aquatica leii</name>
    <dbReference type="NCBI Taxonomy" id="1421715"/>
    <lineage>
        <taxon>Eukaryota</taxon>
        <taxon>Metazoa</taxon>
        <taxon>Ecdysozoa</taxon>
        <taxon>Arthropoda</taxon>
        <taxon>Hexapoda</taxon>
        <taxon>Insecta</taxon>
        <taxon>Pterygota</taxon>
        <taxon>Neoptera</taxon>
        <taxon>Endopterygota</taxon>
        <taxon>Coleoptera</taxon>
        <taxon>Polyphaga</taxon>
        <taxon>Elateriformia</taxon>
        <taxon>Elateroidea</taxon>
        <taxon>Lampyridae</taxon>
        <taxon>Luciolinae</taxon>
        <taxon>Aquatica</taxon>
    </lineage>
</organism>
<feature type="domain" description="MADF" evidence="2">
    <location>
        <begin position="103"/>
        <end position="196"/>
    </location>
</feature>
<evidence type="ECO:0000313" key="3">
    <source>
        <dbReference type="EMBL" id="KAK4877636.1"/>
    </source>
</evidence>
<dbReference type="Proteomes" id="UP001353858">
    <property type="component" value="Unassembled WGS sequence"/>
</dbReference>